<keyword evidence="1" id="KW-0804">Transcription</keyword>
<dbReference type="Proteomes" id="UP000780801">
    <property type="component" value="Unassembled WGS sequence"/>
</dbReference>
<keyword evidence="1" id="KW-0805">Transcription regulation</keyword>
<comment type="caution">
    <text evidence="3">The sequence shown here is derived from an EMBL/GenBank/DDBJ whole genome shotgun (WGS) entry which is preliminary data.</text>
</comment>
<dbReference type="EMBL" id="JAABOA010002395">
    <property type="protein sequence ID" value="KAF9579925.1"/>
    <property type="molecule type" value="Genomic_DNA"/>
</dbReference>
<feature type="region of interest" description="Disordered" evidence="2">
    <location>
        <begin position="205"/>
        <end position="243"/>
    </location>
</feature>
<dbReference type="GO" id="GO:0000994">
    <property type="term" value="F:RNA polymerase III core binding"/>
    <property type="evidence" value="ECO:0007669"/>
    <property type="project" value="TreeGrafter"/>
</dbReference>
<keyword evidence="1" id="KW-0539">Nucleus</keyword>
<dbReference type="PANTHER" id="PTHR22504:SF0">
    <property type="entry name" value="REPRESSOR OF RNA POLYMERASE III TRANSCRIPTION MAF1 HOMOLOG"/>
    <property type="match status" value="1"/>
</dbReference>
<comment type="subcellular location">
    <subcellularLocation>
        <location evidence="1">Nucleus</location>
    </subcellularLocation>
</comment>
<evidence type="ECO:0000256" key="2">
    <source>
        <dbReference type="SAM" id="MobiDB-lite"/>
    </source>
</evidence>
<accession>A0A9P6KCQ5</accession>
<dbReference type="OrthoDB" id="277029at2759"/>
<dbReference type="PANTHER" id="PTHR22504">
    <property type="entry name" value="REPRESSOR OF RNA POLYMERASE III TRANSCRIPTION MAF1"/>
    <property type="match status" value="1"/>
</dbReference>
<organism evidence="3 4">
    <name type="scientific">Lunasporangiospora selenospora</name>
    <dbReference type="NCBI Taxonomy" id="979761"/>
    <lineage>
        <taxon>Eukaryota</taxon>
        <taxon>Fungi</taxon>
        <taxon>Fungi incertae sedis</taxon>
        <taxon>Mucoromycota</taxon>
        <taxon>Mortierellomycotina</taxon>
        <taxon>Mortierellomycetes</taxon>
        <taxon>Mortierellales</taxon>
        <taxon>Mortierellaceae</taxon>
        <taxon>Lunasporangiospora</taxon>
    </lineage>
</organism>
<dbReference type="Gene3D" id="3.40.1000.50">
    <property type="entry name" value="Repressor of RNA polymerase III transcription Maf1"/>
    <property type="match status" value="1"/>
</dbReference>
<dbReference type="GO" id="GO:0016480">
    <property type="term" value="P:negative regulation of transcription by RNA polymerase III"/>
    <property type="evidence" value="ECO:0007669"/>
    <property type="project" value="UniProtKB-UniRule"/>
</dbReference>
<comment type="function">
    <text evidence="1">Mediator of diverse signals that repress RNA polymerase III transcription. Inhibits the de novo assembly of TFIIIB onto DNA.</text>
</comment>
<protein>
    <recommendedName>
        <fullName evidence="1">Repressor of RNA polymerase III transcription MAF1</fullName>
    </recommendedName>
</protein>
<dbReference type="InterPro" id="IPR015257">
    <property type="entry name" value="Maf1"/>
</dbReference>
<name>A0A9P6KCQ5_9FUNG</name>
<keyword evidence="1" id="KW-0678">Repressor</keyword>
<feature type="compositionally biased region" description="Acidic residues" evidence="2">
    <location>
        <begin position="212"/>
        <end position="229"/>
    </location>
</feature>
<dbReference type="Pfam" id="PF09174">
    <property type="entry name" value="Maf1"/>
    <property type="match status" value="1"/>
</dbReference>
<dbReference type="GO" id="GO:0005634">
    <property type="term" value="C:nucleus"/>
    <property type="evidence" value="ECO:0007669"/>
    <property type="project" value="UniProtKB-SubCell"/>
</dbReference>
<evidence type="ECO:0000313" key="4">
    <source>
        <dbReference type="Proteomes" id="UP000780801"/>
    </source>
</evidence>
<dbReference type="InterPro" id="IPR038564">
    <property type="entry name" value="Maf1_sf"/>
</dbReference>
<evidence type="ECO:0000313" key="3">
    <source>
        <dbReference type="EMBL" id="KAF9579925.1"/>
    </source>
</evidence>
<evidence type="ECO:0000256" key="1">
    <source>
        <dbReference type="PIRNR" id="PIRNR037240"/>
    </source>
</evidence>
<comment type="similarity">
    <text evidence="1">Belongs to the MAF1 family.</text>
</comment>
<sequence length="255" mass="28763">MKFLEYAEGIDAINSALTFEAPECKVYGRVEPYSCKAAGADKKLYKQIEVKYDTSSSPPDDDDHAGATASSIRSIISPFGPMDQAASRRTLFYLIGTLNASFPDYDFSDTKPEHFRKEPSVAMVINSINATLFNHGHESIVKDLRIWESIDSLISLDDSDVYSYNPESDSDPNDEEGAGTLWSFNYFFFNRKRKRIIYFTMKGVGHGAPPEEGQEESNDDFSDMDDEMDNNNGVGRPRRGSRYEDYVAGEMDMDY</sequence>
<reference evidence="3" key="1">
    <citation type="journal article" date="2020" name="Fungal Divers.">
        <title>Resolving the Mortierellaceae phylogeny through synthesis of multi-gene phylogenetics and phylogenomics.</title>
        <authorList>
            <person name="Vandepol N."/>
            <person name="Liber J."/>
            <person name="Desiro A."/>
            <person name="Na H."/>
            <person name="Kennedy M."/>
            <person name="Barry K."/>
            <person name="Grigoriev I.V."/>
            <person name="Miller A.N."/>
            <person name="O'Donnell K."/>
            <person name="Stajich J.E."/>
            <person name="Bonito G."/>
        </authorList>
    </citation>
    <scope>NUCLEOTIDE SEQUENCE</scope>
    <source>
        <strain evidence="3">KOD1015</strain>
    </source>
</reference>
<dbReference type="PIRSF" id="PIRSF037240">
    <property type="entry name" value="RNA_polIII_Trep_MAF1"/>
    <property type="match status" value="1"/>
</dbReference>
<keyword evidence="4" id="KW-1185">Reference proteome</keyword>
<dbReference type="AlphaFoldDB" id="A0A9P6KCQ5"/>
<proteinExistence type="inferred from homology"/>
<gene>
    <name evidence="3" type="primary">MAF1_1</name>
    <name evidence="3" type="ORF">BGW38_003613</name>
</gene>